<dbReference type="SUPFAM" id="SSF46689">
    <property type="entry name" value="Homeodomain-like"/>
    <property type="match status" value="1"/>
</dbReference>
<protein>
    <recommendedName>
        <fullName evidence="1">Mor transcription activator domain-containing protein</fullName>
    </recommendedName>
</protein>
<dbReference type="RefSeq" id="WP_045529197.1">
    <property type="nucleotide sequence ID" value="NZ_BAXY01000023.1"/>
</dbReference>
<name>A0AAD3UF42_AERHY</name>
<dbReference type="InterPro" id="IPR009057">
    <property type="entry name" value="Homeodomain-like_sf"/>
</dbReference>
<dbReference type="Pfam" id="PF08765">
    <property type="entry name" value="Mor"/>
    <property type="match status" value="1"/>
</dbReference>
<dbReference type="AlphaFoldDB" id="A0AAD3UF42"/>
<organism evidence="2 4">
    <name type="scientific">Aeromonas hydrophila</name>
    <dbReference type="NCBI Taxonomy" id="644"/>
    <lineage>
        <taxon>Bacteria</taxon>
        <taxon>Pseudomonadati</taxon>
        <taxon>Pseudomonadota</taxon>
        <taxon>Gammaproteobacteria</taxon>
        <taxon>Aeromonadales</taxon>
        <taxon>Aeromonadaceae</taxon>
        <taxon>Aeromonas</taxon>
    </lineage>
</organism>
<gene>
    <name evidence="2" type="ORF">JAJ28_004469</name>
    <name evidence="3" type="ORF">JAJ28_004789</name>
</gene>
<reference evidence="2" key="2">
    <citation type="submission" date="2020-01" db="EMBL/GenBank/DDBJ databases">
        <authorList>
            <consortium name="NCBI Pathogen Detection Project"/>
        </authorList>
    </citation>
    <scope>NUCLEOTIDE SEQUENCE</scope>
    <source>
        <strain evidence="2">OLC2673_Aeromonas</strain>
    </source>
</reference>
<dbReference type="InterPro" id="IPR014875">
    <property type="entry name" value="Mor_transcription_activator"/>
</dbReference>
<feature type="domain" description="Mor transcription activator" evidence="1">
    <location>
        <begin position="59"/>
        <end position="129"/>
    </location>
</feature>
<reference evidence="2" key="1">
    <citation type="journal article" date="2018" name="Genome Biol.">
        <title>SKESA: strategic k-mer extension for scrupulous assemblies.</title>
        <authorList>
            <person name="Souvorov A."/>
            <person name="Agarwala R."/>
            <person name="Lipman D.J."/>
        </authorList>
    </citation>
    <scope>NUCLEOTIDE SEQUENCE</scope>
    <source>
        <strain evidence="2">OLC2673_Aeromonas</strain>
    </source>
</reference>
<sequence length="130" mass="14648">MKYHGECILADALAYIDVTRLPGQLQELIDIMGLEEAYMFTQSFGGQCKYIPKSPKRHATYCSEVAMGRLCNALGGLSIEVPLAKHIDRQLRNREIMAQSESGKSRTQLAKEFGLGTRQVANIKRKMREQ</sequence>
<accession>A0AAD3UF42</accession>
<proteinExistence type="predicted"/>
<evidence type="ECO:0000313" key="3">
    <source>
        <dbReference type="EMBL" id="HAT6346962.1"/>
    </source>
</evidence>
<comment type="caution">
    <text evidence="2">The sequence shown here is derived from an EMBL/GenBank/DDBJ whole genome shotgun (WGS) entry which is preliminary data.</text>
</comment>
<evidence type="ECO:0000313" key="2">
    <source>
        <dbReference type="EMBL" id="HAT6346653.1"/>
    </source>
</evidence>
<dbReference type="EMBL" id="DACTUL010000064">
    <property type="protein sequence ID" value="HAT6346653.1"/>
    <property type="molecule type" value="Genomic_DNA"/>
</dbReference>
<dbReference type="EMBL" id="DACTUL010000102">
    <property type="protein sequence ID" value="HAT6346962.1"/>
    <property type="molecule type" value="Genomic_DNA"/>
</dbReference>
<dbReference type="Proteomes" id="UP000859505">
    <property type="component" value="Unassembled WGS sequence"/>
</dbReference>
<evidence type="ECO:0000313" key="4">
    <source>
        <dbReference type="Proteomes" id="UP000859505"/>
    </source>
</evidence>
<evidence type="ECO:0000259" key="1">
    <source>
        <dbReference type="Pfam" id="PF08765"/>
    </source>
</evidence>
<dbReference type="Gene3D" id="1.10.10.60">
    <property type="entry name" value="Homeodomain-like"/>
    <property type="match status" value="1"/>
</dbReference>